<dbReference type="GO" id="GO:0046872">
    <property type="term" value="F:metal ion binding"/>
    <property type="evidence" value="ECO:0007669"/>
    <property type="project" value="InterPro"/>
</dbReference>
<dbReference type="Pfam" id="PF02583">
    <property type="entry name" value="Trns_repr_metal"/>
    <property type="match status" value="1"/>
</dbReference>
<dbReference type="Gene3D" id="1.20.58.1000">
    <property type="entry name" value="Metal-sensitive repressor, helix protomer"/>
    <property type="match status" value="1"/>
</dbReference>
<dbReference type="EMBL" id="MHCS01000036">
    <property type="protein sequence ID" value="OGY25895.1"/>
    <property type="molecule type" value="Genomic_DNA"/>
</dbReference>
<dbReference type="AlphaFoldDB" id="A0A1G1WDX1"/>
<evidence type="ECO:0008006" key="3">
    <source>
        <dbReference type="Google" id="ProtNLM"/>
    </source>
</evidence>
<evidence type="ECO:0000313" key="2">
    <source>
        <dbReference type="Proteomes" id="UP000176389"/>
    </source>
</evidence>
<accession>A0A1G1WDX1</accession>
<dbReference type="PANTHER" id="PTHR33677">
    <property type="entry name" value="TRANSCRIPTIONAL REPRESSOR FRMR-RELATED"/>
    <property type="match status" value="1"/>
</dbReference>
<dbReference type="GO" id="GO:0045892">
    <property type="term" value="P:negative regulation of DNA-templated transcription"/>
    <property type="evidence" value="ECO:0007669"/>
    <property type="project" value="UniProtKB-ARBA"/>
</dbReference>
<comment type="caution">
    <text evidence="1">The sequence shown here is derived from an EMBL/GenBank/DDBJ whole genome shotgun (WGS) entry which is preliminary data.</text>
</comment>
<sequence length="86" mass="9889">MRLDTKKEVIKRLNIADGHLKKIIEMVDDGRYCIDVLQQTEAVKGSLKKIEEMILDSHLTTCVAPSFKANKSEESVKELVEVFKRR</sequence>
<gene>
    <name evidence="1" type="ORF">A2Z11_04165</name>
</gene>
<proteinExistence type="predicted"/>
<evidence type="ECO:0000313" key="1">
    <source>
        <dbReference type="EMBL" id="OGY25895.1"/>
    </source>
</evidence>
<reference evidence="1 2" key="1">
    <citation type="journal article" date="2016" name="Nat. Commun.">
        <title>Thousands of microbial genomes shed light on interconnected biogeochemical processes in an aquifer system.</title>
        <authorList>
            <person name="Anantharaman K."/>
            <person name="Brown C.T."/>
            <person name="Hug L.A."/>
            <person name="Sharon I."/>
            <person name="Castelle C.J."/>
            <person name="Probst A.J."/>
            <person name="Thomas B.C."/>
            <person name="Singh A."/>
            <person name="Wilkins M.J."/>
            <person name="Karaoz U."/>
            <person name="Brodie E.L."/>
            <person name="Williams K.H."/>
            <person name="Hubbard S.S."/>
            <person name="Banfield J.F."/>
        </authorList>
    </citation>
    <scope>NUCLEOTIDE SEQUENCE [LARGE SCALE GENOMIC DNA]</scope>
</reference>
<dbReference type="STRING" id="1802596.A2Z11_04165"/>
<dbReference type="InterPro" id="IPR038390">
    <property type="entry name" value="Metal_Tscrpt_repr_sf"/>
</dbReference>
<dbReference type="Proteomes" id="UP000176389">
    <property type="component" value="Unassembled WGS sequence"/>
</dbReference>
<dbReference type="GO" id="GO:0003677">
    <property type="term" value="F:DNA binding"/>
    <property type="evidence" value="ECO:0007669"/>
    <property type="project" value="InterPro"/>
</dbReference>
<protein>
    <recommendedName>
        <fullName evidence="3">Transcriptional regulator</fullName>
    </recommendedName>
</protein>
<dbReference type="InterPro" id="IPR003735">
    <property type="entry name" value="Metal_Tscrpt_repr"/>
</dbReference>
<name>A0A1G1WDX1_9BACT</name>
<organism evidence="1 2">
    <name type="scientific">Candidatus Woykebacteria bacterium RBG_16_43_9</name>
    <dbReference type="NCBI Taxonomy" id="1802596"/>
    <lineage>
        <taxon>Bacteria</taxon>
        <taxon>Candidatus Woykeibacteriota</taxon>
    </lineage>
</organism>